<dbReference type="KEGG" id="daur:Daura_08525"/>
<dbReference type="PANTHER" id="PTHR35400">
    <property type="entry name" value="SLR1083 PROTEIN"/>
    <property type="match status" value="1"/>
</dbReference>
<dbReference type="SUPFAM" id="SSF52980">
    <property type="entry name" value="Restriction endonuclease-like"/>
    <property type="match status" value="1"/>
</dbReference>
<evidence type="ECO:0000259" key="1">
    <source>
        <dbReference type="Pfam" id="PF05685"/>
    </source>
</evidence>
<keyword evidence="3" id="KW-1185">Reference proteome</keyword>
<evidence type="ECO:0000313" key="2">
    <source>
        <dbReference type="EMBL" id="UWZ56208.1"/>
    </source>
</evidence>
<dbReference type="AlphaFoldDB" id="A0A9Q9IJY5"/>
<accession>A0A9Q9IJY5</accession>
<keyword evidence="2" id="KW-0540">Nuclease</keyword>
<organism evidence="2 3">
    <name type="scientific">Dactylosporangium aurantiacum</name>
    <dbReference type="NCBI Taxonomy" id="35754"/>
    <lineage>
        <taxon>Bacteria</taxon>
        <taxon>Bacillati</taxon>
        <taxon>Actinomycetota</taxon>
        <taxon>Actinomycetes</taxon>
        <taxon>Micromonosporales</taxon>
        <taxon>Micromonosporaceae</taxon>
        <taxon>Dactylosporangium</taxon>
    </lineage>
</organism>
<gene>
    <name evidence="2" type="ORF">Daura_08525</name>
</gene>
<proteinExistence type="predicted"/>
<dbReference type="CDD" id="cd06260">
    <property type="entry name" value="DUF820-like"/>
    <property type="match status" value="1"/>
</dbReference>
<reference evidence="2" key="1">
    <citation type="submission" date="2021-04" db="EMBL/GenBank/DDBJ databases">
        <title>Dactylosporangium aurantiacum NRRL B-8018 full assembly.</title>
        <authorList>
            <person name="Hartkoorn R.C."/>
            <person name="Beaudoing E."/>
            <person name="Hot D."/>
        </authorList>
    </citation>
    <scope>NUCLEOTIDE SEQUENCE</scope>
    <source>
        <strain evidence="2">NRRL B-8018</strain>
    </source>
</reference>
<dbReference type="GO" id="GO:0004519">
    <property type="term" value="F:endonuclease activity"/>
    <property type="evidence" value="ECO:0007669"/>
    <property type="project" value="UniProtKB-KW"/>
</dbReference>
<protein>
    <submittedName>
        <fullName evidence="2">Uma2 family endonuclease</fullName>
    </submittedName>
</protein>
<keyword evidence="2" id="KW-0255">Endonuclease</keyword>
<dbReference type="EMBL" id="CP073767">
    <property type="protein sequence ID" value="UWZ56208.1"/>
    <property type="molecule type" value="Genomic_DNA"/>
</dbReference>
<dbReference type="InterPro" id="IPR012296">
    <property type="entry name" value="Nuclease_put_TT1808"/>
</dbReference>
<dbReference type="PANTHER" id="PTHR35400:SF3">
    <property type="entry name" value="SLL1072 PROTEIN"/>
    <property type="match status" value="1"/>
</dbReference>
<dbReference type="Gene3D" id="3.90.1570.10">
    <property type="entry name" value="tt1808, chain A"/>
    <property type="match status" value="1"/>
</dbReference>
<dbReference type="InterPro" id="IPR008538">
    <property type="entry name" value="Uma2"/>
</dbReference>
<feature type="domain" description="Putative restriction endonuclease" evidence="1">
    <location>
        <begin position="19"/>
        <end position="160"/>
    </location>
</feature>
<name>A0A9Q9IJY5_9ACTN</name>
<dbReference type="Proteomes" id="UP001058003">
    <property type="component" value="Chromosome"/>
</dbReference>
<evidence type="ECO:0000313" key="3">
    <source>
        <dbReference type="Proteomes" id="UP001058003"/>
    </source>
</evidence>
<keyword evidence="2" id="KW-0378">Hydrolase</keyword>
<dbReference type="RefSeq" id="WP_162189749.1">
    <property type="nucleotide sequence ID" value="NZ_CP073767.1"/>
</dbReference>
<sequence>MTVVPELPPRPLTLQDVTALAEADELHRFELTEGNLVVMPPHPRRHQIIATRLGVWLLTHGFLDRTTLSTGVRTADDDRNGRTPDIVVAKGDVPPETVWLAAAEVLLAVEVVSPGSERTDRWVKPREYADAGIAHFWRVEPDGTVLRFRLTDGVYTEVGKDPIDALIAGEVPDLS</sequence>
<dbReference type="Pfam" id="PF05685">
    <property type="entry name" value="Uma2"/>
    <property type="match status" value="1"/>
</dbReference>
<dbReference type="InterPro" id="IPR011335">
    <property type="entry name" value="Restrct_endonuc-II-like"/>
</dbReference>